<dbReference type="InterPro" id="IPR006694">
    <property type="entry name" value="Fatty_acid_hydroxylase"/>
</dbReference>
<organism evidence="7">
    <name type="scientific">Barrevirus sp</name>
    <dbReference type="NCBI Taxonomy" id="2487763"/>
    <lineage>
        <taxon>Viruses</taxon>
        <taxon>Varidnaviria</taxon>
        <taxon>Bamfordvirae</taxon>
        <taxon>Nucleocytoviricota</taxon>
        <taxon>Megaviricetes</taxon>
        <taxon>Imitervirales</taxon>
        <taxon>Mimiviridae</taxon>
        <taxon>Klosneuvirinae</taxon>
    </lineage>
</organism>
<comment type="subcellular location">
    <subcellularLocation>
        <location evidence="1">Membrane</location>
    </subcellularLocation>
</comment>
<keyword evidence="3 5" id="KW-1133">Transmembrane helix</keyword>
<feature type="transmembrane region" description="Helical" evidence="5">
    <location>
        <begin position="129"/>
        <end position="148"/>
    </location>
</feature>
<reference evidence="7" key="1">
    <citation type="submission" date="2018-10" db="EMBL/GenBank/DDBJ databases">
        <title>Hidden diversity of soil giant viruses.</title>
        <authorList>
            <person name="Schulz F."/>
            <person name="Alteio L."/>
            <person name="Goudeau D."/>
            <person name="Ryan E.M."/>
            <person name="Malmstrom R.R."/>
            <person name="Blanchard J."/>
            <person name="Woyke T."/>
        </authorList>
    </citation>
    <scope>NUCLEOTIDE SEQUENCE</scope>
    <source>
        <strain evidence="7">BAV1</strain>
    </source>
</reference>
<protein>
    <submittedName>
        <fullName evidence="7">Desaturase</fullName>
    </submittedName>
</protein>
<evidence type="ECO:0000256" key="5">
    <source>
        <dbReference type="SAM" id="Phobius"/>
    </source>
</evidence>
<evidence type="ECO:0000256" key="4">
    <source>
        <dbReference type="ARBA" id="ARBA00023136"/>
    </source>
</evidence>
<dbReference type="PANTHER" id="PTHR11863">
    <property type="entry name" value="STEROL DESATURASE"/>
    <property type="match status" value="1"/>
</dbReference>
<feature type="transmembrane region" description="Helical" evidence="5">
    <location>
        <begin position="34"/>
        <end position="55"/>
    </location>
</feature>
<dbReference type="Pfam" id="PF04116">
    <property type="entry name" value="FA_hydroxylase"/>
    <property type="match status" value="1"/>
</dbReference>
<dbReference type="GO" id="GO:0016020">
    <property type="term" value="C:membrane"/>
    <property type="evidence" value="ECO:0007669"/>
    <property type="project" value="UniProtKB-SubCell"/>
</dbReference>
<evidence type="ECO:0000256" key="1">
    <source>
        <dbReference type="ARBA" id="ARBA00004370"/>
    </source>
</evidence>
<sequence length="409" mass="48394">MLANFIIIIVGIIVLGIIERLFPKQELPTKQWWYVRACLFNIGQFIVVLLGHYTWEHWIIGDHSLFKFRDLYSPFIGGFIAYIFNAWLFYWWHRWRHENRLIWLIFHQFHHSPERIEVITSFYKHPFEIIMNSIIITFAMYPILGLSIEQNAYMTLLSAFAEFFYHMNVRTPYWLGYIIQRPESHCLHHLRDKRYCKNYSDIPLFDMLGGTFENPKDNNFEIGFSDNREMKVKEMLLCKNMLNKPNKNKHDFNKLVFALLIIIGLLHSFGHVNNLHNIKGISFASAASPLPLVFSEYNGVETFSTTFELDLTFHNGSHIKKLIDNKLYGNLKGNYNRRNMYGVIFSHGPFFNIKNSLIMRQQILHYGLCSPGHLAYEFGIFDKLKHVVIYIRSNTKGNEDKMWKIDVAC</sequence>
<dbReference type="EMBL" id="MK072023">
    <property type="protein sequence ID" value="AYV77271.1"/>
    <property type="molecule type" value="Genomic_DNA"/>
</dbReference>
<gene>
    <name evidence="7" type="ORF">Barrevirus26_4</name>
</gene>
<feature type="transmembrane region" description="Helical" evidence="5">
    <location>
        <begin position="6"/>
        <end position="22"/>
    </location>
</feature>
<evidence type="ECO:0000259" key="6">
    <source>
        <dbReference type="Pfam" id="PF04116"/>
    </source>
</evidence>
<evidence type="ECO:0000256" key="3">
    <source>
        <dbReference type="ARBA" id="ARBA00022989"/>
    </source>
</evidence>
<feature type="transmembrane region" description="Helical" evidence="5">
    <location>
        <begin position="75"/>
        <end position="92"/>
    </location>
</feature>
<feature type="transmembrane region" description="Helical" evidence="5">
    <location>
        <begin position="255"/>
        <end position="272"/>
    </location>
</feature>
<dbReference type="GO" id="GO:0008610">
    <property type="term" value="P:lipid biosynthetic process"/>
    <property type="evidence" value="ECO:0007669"/>
    <property type="project" value="InterPro"/>
</dbReference>
<name>A0A3G4ZTD5_9VIRU</name>
<dbReference type="InterPro" id="IPR050307">
    <property type="entry name" value="Sterol_Desaturase_Related"/>
</dbReference>
<feature type="domain" description="Fatty acid hydroxylase" evidence="6">
    <location>
        <begin position="80"/>
        <end position="211"/>
    </location>
</feature>
<dbReference type="GO" id="GO:0016491">
    <property type="term" value="F:oxidoreductase activity"/>
    <property type="evidence" value="ECO:0007669"/>
    <property type="project" value="InterPro"/>
</dbReference>
<accession>A0A3G4ZTD5</accession>
<keyword evidence="2 5" id="KW-0812">Transmembrane</keyword>
<evidence type="ECO:0000256" key="2">
    <source>
        <dbReference type="ARBA" id="ARBA00022692"/>
    </source>
</evidence>
<dbReference type="GO" id="GO:0005506">
    <property type="term" value="F:iron ion binding"/>
    <property type="evidence" value="ECO:0007669"/>
    <property type="project" value="InterPro"/>
</dbReference>
<evidence type="ECO:0000313" key="7">
    <source>
        <dbReference type="EMBL" id="AYV77271.1"/>
    </source>
</evidence>
<proteinExistence type="predicted"/>
<keyword evidence="4 5" id="KW-0472">Membrane</keyword>